<dbReference type="PROSITE" id="PS50181">
    <property type="entry name" value="FBOX"/>
    <property type="match status" value="1"/>
</dbReference>
<feature type="domain" description="F-box" evidence="1">
    <location>
        <begin position="7"/>
        <end position="53"/>
    </location>
</feature>
<keyword evidence="3" id="KW-1185">Reference proteome</keyword>
<evidence type="ECO:0000313" key="2">
    <source>
        <dbReference type="EMBL" id="GLI60641.1"/>
    </source>
</evidence>
<accession>A0ABQ5RT66</accession>
<comment type="caution">
    <text evidence="2">The sequence shown here is derived from an EMBL/GenBank/DDBJ whole genome shotgun (WGS) entry which is preliminary data.</text>
</comment>
<proteinExistence type="predicted"/>
<protein>
    <recommendedName>
        <fullName evidence="1">F-box domain-containing protein</fullName>
    </recommendedName>
</protein>
<dbReference type="InterPro" id="IPR001810">
    <property type="entry name" value="F-box_dom"/>
</dbReference>
<organism evidence="2 3">
    <name type="scientific">Volvox africanus</name>
    <dbReference type="NCBI Taxonomy" id="51714"/>
    <lineage>
        <taxon>Eukaryota</taxon>
        <taxon>Viridiplantae</taxon>
        <taxon>Chlorophyta</taxon>
        <taxon>core chlorophytes</taxon>
        <taxon>Chlorophyceae</taxon>
        <taxon>CS clade</taxon>
        <taxon>Chlamydomonadales</taxon>
        <taxon>Volvocaceae</taxon>
        <taxon>Volvox</taxon>
    </lineage>
</organism>
<reference evidence="2 3" key="1">
    <citation type="journal article" date="2023" name="IScience">
        <title>Expanded male sex-determining region conserved during the evolution of homothallism in the green alga Volvox.</title>
        <authorList>
            <person name="Yamamoto K."/>
            <person name="Matsuzaki R."/>
            <person name="Mahakham W."/>
            <person name="Heman W."/>
            <person name="Sekimoto H."/>
            <person name="Kawachi M."/>
            <person name="Minakuchi Y."/>
            <person name="Toyoda A."/>
            <person name="Nozaki H."/>
        </authorList>
    </citation>
    <scope>NUCLEOTIDE SEQUENCE [LARGE SCALE GENOMIC DNA]</scope>
    <source>
        <strain evidence="2 3">NIES-4468</strain>
    </source>
</reference>
<dbReference type="EMBL" id="BSDZ01000008">
    <property type="protein sequence ID" value="GLI60641.1"/>
    <property type="molecule type" value="Genomic_DNA"/>
</dbReference>
<evidence type="ECO:0000313" key="3">
    <source>
        <dbReference type="Proteomes" id="UP001165090"/>
    </source>
</evidence>
<evidence type="ECO:0000259" key="1">
    <source>
        <dbReference type="PROSITE" id="PS50181"/>
    </source>
</evidence>
<dbReference type="Proteomes" id="UP001165090">
    <property type="component" value="Unassembled WGS sequence"/>
</dbReference>
<dbReference type="SUPFAM" id="SSF52047">
    <property type="entry name" value="RNI-like"/>
    <property type="match status" value="1"/>
</dbReference>
<sequence length="907" mass="93293">MEPTLNAESLASLPALVLDAIWSRLSFAARRNLRASCRNLRLLIDRDLLRTAVVPSYGFAADNSSLLSPVQLPPKVRCILKSASSQVHEFAVHATDGTVPTAFPRLSPVPLRQTRGPSELALTGNPANASPTASNFTTDRFQNLRALVLRGNVASYTPCPSFPAALQPFPRPTPASLLAPFTSTAASLSHLVLLDTALSLSERDIATIANAFPSLVSLQLLASPGHDVRAVVPPLIALCTCARLRSLGLDLGRSAVLSAGCRSSLGLLTQLTHLVLGLVDTSGDELEGPPSPLGSLGCCCASTSGMSCLKPQRHHHGHHHHLHYGCCLAHQAIMACSIQSQAPRPQVLQADGAAICCCNCVVAARVGGVEASLYTLARANLKSLELRFISFGSYHKRLLHAVAAGSVAAGCDNIFSRGGLEHLCLRLMPLQQHAAPTSASFAAGSGTGPGTGSIGTCFGGGPGDLGTPSASLSCGPLALGDTVAAPVAAVGWMQPSESELMLATLAALPTLHCLEVPELLLTTSHQLACLSTLTRLRKLRVGGVVAAGVPMGLAAPAGGGRRGSAVVLHGLRSLVIEAESPTYGGGGAAVAPWWLVVCPSLRHLSLTLQYGDAHGGLVPGGGRRNHQPAAEELAAALAHVADVRLIVCVTGRTAPMSTATGYSVVGGAGGGRTGGTGFAQPLQMELPFILRRCRTVRDLELHAADPMELLSCLSEDLLLNGAAAEPARLAVMVTAATGGDWHADGGAGVGPCHEAAAGAGEFGRAGVATLRLVTSGGWQASGPAATDAAGAGIASFCRLLTRIVRSASPSLECLCVSVPGLLVGATSCGVAQKGWRSCVKTHETEAVNPVKMLALAAAVQGTRLCLCSMGPEERGRLLLALERAGVQVVEGRCPGCLLERPVHVMVT</sequence>
<name>A0ABQ5RT66_9CHLO</name>
<gene>
    <name evidence="2" type="ORF">VaNZ11_002838</name>
</gene>